<feature type="transmembrane region" description="Helical" evidence="1">
    <location>
        <begin position="45"/>
        <end position="63"/>
    </location>
</feature>
<accession>A0A4R6SK36</accession>
<dbReference type="AlphaFoldDB" id="A0A4R6SK36"/>
<feature type="transmembrane region" description="Helical" evidence="1">
    <location>
        <begin position="135"/>
        <end position="155"/>
    </location>
</feature>
<reference evidence="2 3" key="1">
    <citation type="submission" date="2019-03" db="EMBL/GenBank/DDBJ databases">
        <title>Subsurface microbial communities from deep shales in Ohio and West Virginia, USA.</title>
        <authorList>
            <person name="Wrighton K."/>
        </authorList>
    </citation>
    <scope>NUCLEOTIDE SEQUENCE [LARGE SCALE GENOMIC DNA]</scope>
    <source>
        <strain evidence="2 3">MSL 7</strain>
    </source>
</reference>
<keyword evidence="1" id="KW-0812">Transmembrane</keyword>
<evidence type="ECO:0000313" key="2">
    <source>
        <dbReference type="EMBL" id="TDQ03910.1"/>
    </source>
</evidence>
<protein>
    <submittedName>
        <fullName evidence="2">Uncharacterized protein</fullName>
    </submittedName>
</protein>
<dbReference type="RefSeq" id="WP_133529539.1">
    <property type="nucleotide sequence ID" value="NZ_SNXX01000002.1"/>
</dbReference>
<proteinExistence type="predicted"/>
<gene>
    <name evidence="2" type="ORF">C7957_1025</name>
</gene>
<dbReference type="Proteomes" id="UP000295176">
    <property type="component" value="Unassembled WGS sequence"/>
</dbReference>
<comment type="caution">
    <text evidence="2">The sequence shown here is derived from an EMBL/GenBank/DDBJ whole genome shotgun (WGS) entry which is preliminary data.</text>
</comment>
<feature type="transmembrane region" description="Helical" evidence="1">
    <location>
        <begin position="99"/>
        <end position="123"/>
    </location>
</feature>
<sequence>MIKNLELNKKLWLVTAVLSLLLSLIGLINQSIYSKVVSQEILPGVISQDLITFIISIMLIIIVFKVKKKEIKIQIIALSFLAYIFYAYSIYAIEQLYNSFYLFYLLLASISFWSIVVALANYDNDCFEEIKLNKYIRYLTITFLILIPFLFYFLWGSQLLPLMKSGQKQEFTFSIYILDLVFVLPAMLITAVMLLKKKALAYLMAPVLFFKGFTLLFSVALGSFLRPLYNVAFSAEEAFFYLILSLSFLALALLNFQQLKIEK</sequence>
<feature type="transmembrane region" description="Helical" evidence="1">
    <location>
        <begin position="75"/>
        <end position="93"/>
    </location>
</feature>
<name>A0A4R6SK36_9FIRM</name>
<feature type="transmembrane region" description="Helical" evidence="1">
    <location>
        <begin position="238"/>
        <end position="256"/>
    </location>
</feature>
<feature type="transmembrane region" description="Helical" evidence="1">
    <location>
        <begin position="12"/>
        <end position="33"/>
    </location>
</feature>
<dbReference type="EMBL" id="SNXX01000002">
    <property type="protein sequence ID" value="TDQ03910.1"/>
    <property type="molecule type" value="Genomic_DNA"/>
</dbReference>
<feature type="transmembrane region" description="Helical" evidence="1">
    <location>
        <begin position="207"/>
        <end position="226"/>
    </location>
</feature>
<evidence type="ECO:0000313" key="3">
    <source>
        <dbReference type="Proteomes" id="UP000295176"/>
    </source>
</evidence>
<organism evidence="2 3">
    <name type="scientific">Halanaerobium saccharolyticum</name>
    <dbReference type="NCBI Taxonomy" id="43595"/>
    <lineage>
        <taxon>Bacteria</taxon>
        <taxon>Bacillati</taxon>
        <taxon>Bacillota</taxon>
        <taxon>Clostridia</taxon>
        <taxon>Halanaerobiales</taxon>
        <taxon>Halanaerobiaceae</taxon>
        <taxon>Halanaerobium</taxon>
    </lineage>
</organism>
<evidence type="ECO:0000256" key="1">
    <source>
        <dbReference type="SAM" id="Phobius"/>
    </source>
</evidence>
<feature type="transmembrane region" description="Helical" evidence="1">
    <location>
        <begin position="175"/>
        <end position="195"/>
    </location>
</feature>
<keyword evidence="1" id="KW-0472">Membrane</keyword>
<keyword evidence="1" id="KW-1133">Transmembrane helix</keyword>